<proteinExistence type="predicted"/>
<reference evidence="2" key="1">
    <citation type="submission" date="2023-06" db="EMBL/GenBank/DDBJ databases">
        <title>Genome-scale phylogeny and comparative genomics of the fungal order Sordariales.</title>
        <authorList>
            <consortium name="Lawrence Berkeley National Laboratory"/>
            <person name="Hensen N."/>
            <person name="Bonometti L."/>
            <person name="Westerberg I."/>
            <person name="Brannstrom I.O."/>
            <person name="Guillou S."/>
            <person name="Cros-Aarteil S."/>
            <person name="Calhoun S."/>
            <person name="Haridas S."/>
            <person name="Kuo A."/>
            <person name="Mondo S."/>
            <person name="Pangilinan J."/>
            <person name="Riley R."/>
            <person name="Labutti K."/>
            <person name="Andreopoulos B."/>
            <person name="Lipzen A."/>
            <person name="Chen C."/>
            <person name="Yanf M."/>
            <person name="Daum C."/>
            <person name="Ng V."/>
            <person name="Clum A."/>
            <person name="Steindorff A."/>
            <person name="Ohm R."/>
            <person name="Martin F."/>
            <person name="Silar P."/>
            <person name="Natvig D."/>
            <person name="Lalanne C."/>
            <person name="Gautier V."/>
            <person name="Ament-Velasquez S.L."/>
            <person name="Kruys A."/>
            <person name="Hutchinson M.I."/>
            <person name="Powell A.J."/>
            <person name="Barry K."/>
            <person name="Miller A.N."/>
            <person name="Grigoriev I.V."/>
            <person name="Debuchy R."/>
            <person name="Gladieux P."/>
            <person name="Thoren M.H."/>
            <person name="Johannesson H."/>
        </authorList>
    </citation>
    <scope>NUCLEOTIDE SEQUENCE</scope>
    <source>
        <strain evidence="2">CBS 307.81</strain>
    </source>
</reference>
<sequence>MPGRTAQDLYRVETHISDYEKIFFDRSWNYPKLKTDAQRIKKANEPYTYRKASSLRQGLLIRPHFIPVLEKMFKSRYSSFYSCEYCESKTRSSAEERRKEWMRDNLIEGQRIAADRSWRLPFEDERDGRLVFGEWWAQMMEEMEVNQNLAVEGPVGDCEAVQRVGFGFGDIVRVDGQWEYQIKVKPRKRGRGKGRGSQGGTRDTSPTTSEERIEGEDLGSSWALVRVAVETGSRSRSSDSDSYAILTPTSESVSDQWELLSEGSQL</sequence>
<feature type="region of interest" description="Disordered" evidence="1">
    <location>
        <begin position="185"/>
        <end position="217"/>
    </location>
</feature>
<accession>A0AA39ZEW0</accession>
<comment type="caution">
    <text evidence="2">The sequence shown here is derived from an EMBL/GenBank/DDBJ whole genome shotgun (WGS) entry which is preliminary data.</text>
</comment>
<evidence type="ECO:0000313" key="2">
    <source>
        <dbReference type="EMBL" id="KAK0669205.1"/>
    </source>
</evidence>
<evidence type="ECO:0000256" key="1">
    <source>
        <dbReference type="SAM" id="MobiDB-lite"/>
    </source>
</evidence>
<keyword evidence="3" id="KW-1185">Reference proteome</keyword>
<protein>
    <submittedName>
        <fullName evidence="2">Uncharacterized protein</fullName>
    </submittedName>
</protein>
<dbReference type="Proteomes" id="UP001174997">
    <property type="component" value="Unassembled WGS sequence"/>
</dbReference>
<feature type="compositionally biased region" description="Basic residues" evidence="1">
    <location>
        <begin position="185"/>
        <end position="194"/>
    </location>
</feature>
<feature type="region of interest" description="Disordered" evidence="1">
    <location>
        <begin position="231"/>
        <end position="266"/>
    </location>
</feature>
<gene>
    <name evidence="2" type="ORF">QBC41DRAFT_320479</name>
</gene>
<dbReference type="AlphaFoldDB" id="A0AA39ZEW0"/>
<evidence type="ECO:0000313" key="3">
    <source>
        <dbReference type="Proteomes" id="UP001174997"/>
    </source>
</evidence>
<name>A0AA39ZEW0_9PEZI</name>
<organism evidence="2 3">
    <name type="scientific">Cercophora samala</name>
    <dbReference type="NCBI Taxonomy" id="330535"/>
    <lineage>
        <taxon>Eukaryota</taxon>
        <taxon>Fungi</taxon>
        <taxon>Dikarya</taxon>
        <taxon>Ascomycota</taxon>
        <taxon>Pezizomycotina</taxon>
        <taxon>Sordariomycetes</taxon>
        <taxon>Sordariomycetidae</taxon>
        <taxon>Sordariales</taxon>
        <taxon>Lasiosphaeriaceae</taxon>
        <taxon>Cercophora</taxon>
    </lineage>
</organism>
<dbReference type="EMBL" id="JAULSY010000046">
    <property type="protein sequence ID" value="KAK0669205.1"/>
    <property type="molecule type" value="Genomic_DNA"/>
</dbReference>